<dbReference type="OMA" id="RTTEWKK"/>
<feature type="transmembrane region" description="Helical" evidence="10">
    <location>
        <begin position="193"/>
        <end position="212"/>
    </location>
</feature>
<dbReference type="GO" id="GO:0015174">
    <property type="term" value="F:basic amino acid transmembrane transporter activity"/>
    <property type="evidence" value="ECO:0007669"/>
    <property type="project" value="UniProtKB-ARBA"/>
</dbReference>
<dbReference type="KEGG" id="ncs:NCAS_0I02440"/>
<dbReference type="FunFam" id="1.20.1280.290:FF:000012">
    <property type="entry name" value="Vacuolar membrane PQ loop repeat protein"/>
    <property type="match status" value="1"/>
</dbReference>
<accession>G0VK78</accession>
<evidence type="ECO:0000256" key="1">
    <source>
        <dbReference type="ARBA" id="ARBA00004128"/>
    </source>
</evidence>
<dbReference type="EMBL" id="HE576760">
    <property type="protein sequence ID" value="CCC71912.1"/>
    <property type="molecule type" value="Genomic_DNA"/>
</dbReference>
<dbReference type="InterPro" id="IPR051415">
    <property type="entry name" value="LAAT-1"/>
</dbReference>
<proteinExistence type="inferred from homology"/>
<comment type="subcellular location">
    <subcellularLocation>
        <location evidence="1">Vacuole membrane</location>
        <topology evidence="1">Multi-pass membrane protein</topology>
    </subcellularLocation>
</comment>
<keyword evidence="12" id="KW-1185">Reference proteome</keyword>
<keyword evidence="3" id="KW-0926">Vacuole</keyword>
<dbReference type="RefSeq" id="XP_003678254.1">
    <property type="nucleotide sequence ID" value="XM_003678206.1"/>
</dbReference>
<keyword evidence="6" id="KW-0029">Amino-acid transport</keyword>
<evidence type="ECO:0000256" key="3">
    <source>
        <dbReference type="ARBA" id="ARBA00022554"/>
    </source>
</evidence>
<evidence type="ECO:0000256" key="7">
    <source>
        <dbReference type="ARBA" id="ARBA00022989"/>
    </source>
</evidence>
<evidence type="ECO:0000256" key="5">
    <source>
        <dbReference type="ARBA" id="ARBA00022737"/>
    </source>
</evidence>
<dbReference type="GO" id="GO:0034490">
    <property type="term" value="P:basic amino acid transmembrane import into vacuole"/>
    <property type="evidence" value="ECO:0007669"/>
    <property type="project" value="UniProtKB-ARBA"/>
</dbReference>
<dbReference type="GeneID" id="96905599"/>
<dbReference type="OrthoDB" id="8048523at2759"/>
<evidence type="ECO:0000256" key="6">
    <source>
        <dbReference type="ARBA" id="ARBA00022970"/>
    </source>
</evidence>
<reference evidence="11 12" key="1">
    <citation type="journal article" date="2011" name="Proc. Natl. Acad. Sci. U.S.A.">
        <title>Evolutionary erosion of yeast sex chromosomes by mating-type switching accidents.</title>
        <authorList>
            <person name="Gordon J.L."/>
            <person name="Armisen D."/>
            <person name="Proux-Wera E."/>
            <person name="Oheigeartaigh S.S."/>
            <person name="Byrne K.P."/>
            <person name="Wolfe K.H."/>
        </authorList>
    </citation>
    <scope>NUCLEOTIDE SEQUENCE [LARGE SCALE GENOMIC DNA]</scope>
    <source>
        <strain evidence="12">ATCC 76901 / BCRC 22586 / CBS 4309 / NBRC 1992 / NRRL Y-12630</strain>
    </source>
</reference>
<dbReference type="InParanoid" id="G0VK78"/>
<dbReference type="SMART" id="SM00679">
    <property type="entry name" value="CTNS"/>
    <property type="match status" value="2"/>
</dbReference>
<dbReference type="GO" id="GO:0015101">
    <property type="term" value="F:organic cation transmembrane transporter activity"/>
    <property type="evidence" value="ECO:0007669"/>
    <property type="project" value="UniProtKB-ARBA"/>
</dbReference>
<dbReference type="Pfam" id="PF04193">
    <property type="entry name" value="PQ-loop"/>
    <property type="match status" value="2"/>
</dbReference>
<dbReference type="HOGENOM" id="CLU_019699_1_0_1"/>
<dbReference type="PANTHER" id="PTHR16201">
    <property type="entry name" value="SEVEN TRANSMEMBRANE PROTEIN 1-RELATED"/>
    <property type="match status" value="1"/>
</dbReference>
<feature type="transmembrane region" description="Helical" evidence="10">
    <location>
        <begin position="152"/>
        <end position="173"/>
    </location>
</feature>
<protein>
    <submittedName>
        <fullName evidence="11">Uncharacterized protein</fullName>
    </submittedName>
</protein>
<dbReference type="PROSITE" id="PS51257">
    <property type="entry name" value="PROKAR_LIPOPROTEIN"/>
    <property type="match status" value="1"/>
</dbReference>
<evidence type="ECO:0000313" key="11">
    <source>
        <dbReference type="EMBL" id="CCC71912.1"/>
    </source>
</evidence>
<feature type="transmembrane region" description="Helical" evidence="10">
    <location>
        <begin position="69"/>
        <end position="89"/>
    </location>
</feature>
<reference key="2">
    <citation type="submission" date="2011-08" db="EMBL/GenBank/DDBJ databases">
        <title>Genome sequence of Naumovozyma castellii.</title>
        <authorList>
            <person name="Gordon J.L."/>
            <person name="Armisen D."/>
            <person name="Proux-Wera E."/>
            <person name="OhEigeartaigh S.S."/>
            <person name="Byrne K.P."/>
            <person name="Wolfe K.H."/>
        </authorList>
    </citation>
    <scope>NUCLEOTIDE SEQUENCE</scope>
    <source>
        <strain>Type strain:CBS 4309</strain>
    </source>
</reference>
<dbReference type="Proteomes" id="UP000001640">
    <property type="component" value="Chromosome 9"/>
</dbReference>
<feature type="transmembrane region" description="Helical" evidence="10">
    <location>
        <begin position="45"/>
        <end position="63"/>
    </location>
</feature>
<feature type="transmembrane region" description="Helical" evidence="10">
    <location>
        <begin position="224"/>
        <end position="245"/>
    </location>
</feature>
<evidence type="ECO:0000256" key="4">
    <source>
        <dbReference type="ARBA" id="ARBA00022692"/>
    </source>
</evidence>
<evidence type="ECO:0000256" key="10">
    <source>
        <dbReference type="SAM" id="Phobius"/>
    </source>
</evidence>
<gene>
    <name evidence="11" type="primary">NCAS0I02440</name>
    <name evidence="11" type="ordered locus">NCAS_0I02440</name>
</gene>
<dbReference type="GO" id="GO:0000329">
    <property type="term" value="C:fungal-type vacuole membrane"/>
    <property type="evidence" value="ECO:0007669"/>
    <property type="project" value="UniProtKB-ARBA"/>
</dbReference>
<evidence type="ECO:0000313" key="12">
    <source>
        <dbReference type="Proteomes" id="UP000001640"/>
    </source>
</evidence>
<evidence type="ECO:0000256" key="9">
    <source>
        <dbReference type="ARBA" id="ARBA00038039"/>
    </source>
</evidence>
<dbReference type="InterPro" id="IPR006603">
    <property type="entry name" value="PQ-loop_rpt"/>
</dbReference>
<keyword evidence="5" id="KW-0677">Repeat</keyword>
<evidence type="ECO:0000256" key="8">
    <source>
        <dbReference type="ARBA" id="ARBA00023136"/>
    </source>
</evidence>
<keyword evidence="7 10" id="KW-1133">Transmembrane helix</keyword>
<keyword evidence="2" id="KW-0813">Transport</keyword>
<dbReference type="Gene3D" id="1.20.1280.290">
    <property type="match status" value="2"/>
</dbReference>
<dbReference type="AlphaFoldDB" id="G0VK78"/>
<name>G0VK78_NAUCA</name>
<sequence>MKLTPIILNSENVSGITGCISISCWIVVFVPQIYENFTRKSSDGLSLLFIILWLLGDIFNLVGAMMQHLLTTMIILAAYYTLADIILWIQCIWYSGNGKMVDEATSVESVYETDPLLQSRRDVITYIPDNGDSEVYITTIPAKEVRKTNMSLNNLLIVFTVIFAGFISWYIPYCSRIPVEKTPDLRMNWLAQVFGYLGAVLYLGSRIPQIILNFKRRSCEGVSFLFFLFACLGNIMFITSVLVVSLDPEYLLVNFSWLLGSAGTLFLDLVIFSQFFLYGDKQHSHTSAIMRKSKLRDEEDFYSECSSNNR</sequence>
<dbReference type="GO" id="GO:0015179">
    <property type="term" value="F:L-amino acid transmembrane transporter activity"/>
    <property type="evidence" value="ECO:0007669"/>
    <property type="project" value="UniProtKB-ARBA"/>
</dbReference>
<dbReference type="FunFam" id="1.20.1280.290:FF:000011">
    <property type="entry name" value="PQ loop repeat protein"/>
    <property type="match status" value="1"/>
</dbReference>
<evidence type="ECO:0000256" key="2">
    <source>
        <dbReference type="ARBA" id="ARBA00022448"/>
    </source>
</evidence>
<keyword evidence="4 10" id="KW-0812">Transmembrane</keyword>
<comment type="similarity">
    <text evidence="9">Belongs to the laat-1 family.</text>
</comment>
<dbReference type="PANTHER" id="PTHR16201:SF35">
    <property type="entry name" value="VACUOLAR AMINO ACID TRANSPORTER YPQ1-RELATED"/>
    <property type="match status" value="1"/>
</dbReference>
<dbReference type="GO" id="GO:0034488">
    <property type="term" value="P:basic amino acid transmembrane export from vacuole"/>
    <property type="evidence" value="ECO:0007669"/>
    <property type="project" value="UniProtKB-ARBA"/>
</dbReference>
<feature type="transmembrane region" description="Helical" evidence="10">
    <location>
        <begin position="257"/>
        <end position="278"/>
    </location>
</feature>
<organism evidence="11 12">
    <name type="scientific">Naumovozyma castellii</name>
    <name type="common">Yeast</name>
    <name type="synonym">Saccharomyces castellii</name>
    <dbReference type="NCBI Taxonomy" id="27288"/>
    <lineage>
        <taxon>Eukaryota</taxon>
        <taxon>Fungi</taxon>
        <taxon>Dikarya</taxon>
        <taxon>Ascomycota</taxon>
        <taxon>Saccharomycotina</taxon>
        <taxon>Saccharomycetes</taxon>
        <taxon>Saccharomycetales</taxon>
        <taxon>Saccharomycetaceae</taxon>
        <taxon>Naumovozyma</taxon>
    </lineage>
</organism>
<keyword evidence="8 10" id="KW-0472">Membrane</keyword>
<feature type="transmembrane region" description="Helical" evidence="10">
    <location>
        <begin position="12"/>
        <end position="33"/>
    </location>
</feature>
<dbReference type="eggNOG" id="KOG2913">
    <property type="taxonomic scope" value="Eukaryota"/>
</dbReference>
<dbReference type="FunCoup" id="G0VK78">
    <property type="interactions" value="403"/>
</dbReference>